<dbReference type="EMBL" id="BSDZ01000003">
    <property type="protein sequence ID" value="GLI58665.1"/>
    <property type="molecule type" value="Genomic_DNA"/>
</dbReference>
<comment type="caution">
    <text evidence="1">The sequence shown here is derived from an EMBL/GenBank/DDBJ whole genome shotgun (WGS) entry which is preliminary data.</text>
</comment>
<dbReference type="EMBL" id="BSDZ01000003">
    <property type="protein sequence ID" value="GLI58668.1"/>
    <property type="molecule type" value="Genomic_DNA"/>
</dbReference>
<proteinExistence type="predicted"/>
<reference evidence="1" key="1">
    <citation type="submission" date="2022-12" db="EMBL/GenBank/DDBJ databases">
        <authorList>
            <person name="Yamamoto K."/>
            <person name="Nozaki H."/>
        </authorList>
    </citation>
    <scope>NUCLEOTIDE SEQUENCE</scope>
    <source>
        <strain evidence="1">NIES-4468</strain>
    </source>
</reference>
<sequence length="128" mass="14206">MLSGLRPQAPQSAISRSISRTGCITASRQSCARSLPLKPESQHPCQEGLSGLQVRQRDCNPPIKASQQSRVTILRGVCSQISDETNDMFHVQERMAVFARRNQVGKCIHPSKDVPTPFTWMRFVAANT</sequence>
<evidence type="ECO:0000313" key="1">
    <source>
        <dbReference type="EMBL" id="GLI58665.1"/>
    </source>
</evidence>
<name>A0ABQ5RM45_9CHLO</name>
<reference evidence="1 3" key="2">
    <citation type="journal article" date="2023" name="IScience">
        <title>Expanded male sex-determining region conserved during the evolution of homothallism in the green alga Volvox.</title>
        <authorList>
            <person name="Yamamoto K."/>
            <person name="Matsuzaki R."/>
            <person name="Mahakham W."/>
            <person name="Heman W."/>
            <person name="Sekimoto H."/>
            <person name="Kawachi M."/>
            <person name="Minakuchi Y."/>
            <person name="Toyoda A."/>
            <person name="Nozaki H."/>
        </authorList>
    </citation>
    <scope>NUCLEOTIDE SEQUENCE [LARGE SCALE GENOMIC DNA]</scope>
    <source>
        <strain evidence="1 3">NIES-4468</strain>
    </source>
</reference>
<accession>A0ABQ5RM45</accession>
<evidence type="ECO:0000313" key="2">
    <source>
        <dbReference type="EMBL" id="GLI58668.1"/>
    </source>
</evidence>
<protein>
    <submittedName>
        <fullName evidence="1">Uncharacterized protein</fullName>
    </submittedName>
</protein>
<evidence type="ECO:0000313" key="3">
    <source>
        <dbReference type="Proteomes" id="UP001165090"/>
    </source>
</evidence>
<dbReference type="Proteomes" id="UP001165090">
    <property type="component" value="Unassembled WGS sequence"/>
</dbReference>
<keyword evidence="3" id="KW-1185">Reference proteome</keyword>
<gene>
    <name evidence="1" type="ORF">VaNZ11_000408</name>
    <name evidence="2" type="ORF">VaNZ11_000411</name>
</gene>
<organism evidence="1 3">
    <name type="scientific">Volvox africanus</name>
    <dbReference type="NCBI Taxonomy" id="51714"/>
    <lineage>
        <taxon>Eukaryota</taxon>
        <taxon>Viridiplantae</taxon>
        <taxon>Chlorophyta</taxon>
        <taxon>core chlorophytes</taxon>
        <taxon>Chlorophyceae</taxon>
        <taxon>CS clade</taxon>
        <taxon>Chlamydomonadales</taxon>
        <taxon>Volvocaceae</taxon>
        <taxon>Volvox</taxon>
    </lineage>
</organism>